<protein>
    <recommendedName>
        <fullName evidence="12">PX domain-containing protein</fullName>
    </recommendedName>
</protein>
<dbReference type="FunFam" id="1.20.1270.60:FF:000022">
    <property type="entry name" value="Sorting nexin 3 protein"/>
    <property type="match status" value="1"/>
</dbReference>
<evidence type="ECO:0000256" key="6">
    <source>
        <dbReference type="ARBA" id="ARBA00022490"/>
    </source>
</evidence>
<dbReference type="PANTHER" id="PTHR10555:SF170">
    <property type="entry name" value="FI18122P1"/>
    <property type="match status" value="1"/>
</dbReference>
<evidence type="ECO:0000313" key="14">
    <source>
        <dbReference type="Proteomes" id="UP000054538"/>
    </source>
</evidence>
<comment type="subcellular location">
    <subcellularLocation>
        <location evidence="2">Cytoplasm</location>
    </subcellularLocation>
    <subcellularLocation>
        <location evidence="3">Golgi apparatus</location>
    </subcellularLocation>
    <subcellularLocation>
        <location evidence="1">Membrane</location>
        <topology evidence="1">Peripheral membrane protein</topology>
        <orientation evidence="1">Cytoplasmic side</orientation>
    </subcellularLocation>
</comment>
<dbReference type="InParanoid" id="A0A0D0EBT4"/>
<reference evidence="14" key="2">
    <citation type="submission" date="2015-01" db="EMBL/GenBank/DDBJ databases">
        <title>Evolutionary Origins and Diversification of the Mycorrhizal Mutualists.</title>
        <authorList>
            <consortium name="DOE Joint Genome Institute"/>
            <consortium name="Mycorrhizal Genomics Consortium"/>
            <person name="Kohler A."/>
            <person name="Kuo A."/>
            <person name="Nagy L.G."/>
            <person name="Floudas D."/>
            <person name="Copeland A."/>
            <person name="Barry K.W."/>
            <person name="Cichocki N."/>
            <person name="Veneault-Fourrey C."/>
            <person name="LaButti K."/>
            <person name="Lindquist E.A."/>
            <person name="Lipzen A."/>
            <person name="Lundell T."/>
            <person name="Morin E."/>
            <person name="Murat C."/>
            <person name="Riley R."/>
            <person name="Ohm R."/>
            <person name="Sun H."/>
            <person name="Tunlid A."/>
            <person name="Henrissat B."/>
            <person name="Grigoriev I.V."/>
            <person name="Hibbett D.S."/>
            <person name="Martin F."/>
        </authorList>
    </citation>
    <scope>NUCLEOTIDE SEQUENCE [LARGE SCALE GENOMIC DNA]</scope>
    <source>
        <strain evidence="14">Ve08.2h10</strain>
    </source>
</reference>
<dbReference type="InterPro" id="IPR001683">
    <property type="entry name" value="PX_dom"/>
</dbReference>
<keyword evidence="9" id="KW-0333">Golgi apparatus</keyword>
<dbReference type="GO" id="GO:0015031">
    <property type="term" value="P:protein transport"/>
    <property type="evidence" value="ECO:0007669"/>
    <property type="project" value="UniProtKB-KW"/>
</dbReference>
<dbReference type="STRING" id="930991.A0A0D0EBT4"/>
<proteinExistence type="inferred from homology"/>
<dbReference type="HOGENOM" id="CLU_014571_1_0_1"/>
<evidence type="ECO:0000259" key="12">
    <source>
        <dbReference type="PROSITE" id="PS50195"/>
    </source>
</evidence>
<sequence length="548" mass="60934">MFTPSTEDQTEAVVDPEKELPRSDKPQAGHVDEPSTTVAAPPRTEELVSSQSPPFPQEPFSSFSSPERAILSPLDQHSTPHIDRTFASLALGGESQGGWQTEWGTNDQVSATTSLPAPVTSADNEDDDDDTPIGQTARFRNAGSPQLSGSPAIAMRSEGSIPPLFVISVEDPQKVGDPIRAHTLYTVHTRTSSPLFSKAFFSVLRRYSDFLWLYETLSMNNPGVVVPPVPDKSPFGRFDENFIQQRRSALEKCIQKTANHPVLSKDPDLKFFLESDTFALDIKHRKAEISHERGGLMASIGQTLTGPRFHETDEWFDKQRAYLDALESQLRGLVKSVDIVARQRAGANTIHVTEVALGSRELATAVVELSASDVGAQLQEILAASAEVEQAAAEAQSIQSQQDMMTLMSTVDEYSRLINSVRMAFNSRVRTYTSWQNADAEVRRVRQIHERARAQGRLPTDRVGHTVSLAERRALDAKREFDQCSKLIKSEMARFEQERIEDFKNTLQVFLADMISRQKELISAWENYQQVLLRRIGGPAQERGVVGT</sequence>
<dbReference type="FunCoup" id="A0A0D0EBT4">
    <property type="interactions" value="543"/>
</dbReference>
<dbReference type="Gene3D" id="1.20.1270.60">
    <property type="entry name" value="Arfaptin homology (AH) domain/BAR domain"/>
    <property type="match status" value="1"/>
</dbReference>
<gene>
    <name evidence="13" type="ORF">PAXRUDRAFT_134722</name>
</gene>
<keyword evidence="14" id="KW-1185">Reference proteome</keyword>
<evidence type="ECO:0000256" key="7">
    <source>
        <dbReference type="ARBA" id="ARBA00022553"/>
    </source>
</evidence>
<dbReference type="OrthoDB" id="271164at2759"/>
<dbReference type="EMBL" id="KN824903">
    <property type="protein sequence ID" value="KIK98175.1"/>
    <property type="molecule type" value="Genomic_DNA"/>
</dbReference>
<evidence type="ECO:0000256" key="2">
    <source>
        <dbReference type="ARBA" id="ARBA00004496"/>
    </source>
</evidence>
<dbReference type="PANTHER" id="PTHR10555">
    <property type="entry name" value="SORTING NEXIN"/>
    <property type="match status" value="1"/>
</dbReference>
<dbReference type="Pfam" id="PF09325">
    <property type="entry name" value="Vps5"/>
    <property type="match status" value="1"/>
</dbReference>
<feature type="domain" description="PX" evidence="12">
    <location>
        <begin position="163"/>
        <end position="279"/>
    </location>
</feature>
<dbReference type="GO" id="GO:0030904">
    <property type="term" value="C:retromer complex"/>
    <property type="evidence" value="ECO:0007669"/>
    <property type="project" value="UniProtKB-ARBA"/>
</dbReference>
<dbReference type="SUPFAM" id="SSF64268">
    <property type="entry name" value="PX domain"/>
    <property type="match status" value="1"/>
</dbReference>
<dbReference type="GO" id="GO:0005768">
    <property type="term" value="C:endosome"/>
    <property type="evidence" value="ECO:0007669"/>
    <property type="project" value="TreeGrafter"/>
</dbReference>
<dbReference type="Proteomes" id="UP000054538">
    <property type="component" value="Unassembled WGS sequence"/>
</dbReference>
<evidence type="ECO:0000256" key="8">
    <source>
        <dbReference type="ARBA" id="ARBA00022927"/>
    </source>
</evidence>
<dbReference type="GO" id="GO:0042147">
    <property type="term" value="P:retrograde transport, endosome to Golgi"/>
    <property type="evidence" value="ECO:0007669"/>
    <property type="project" value="TreeGrafter"/>
</dbReference>
<dbReference type="Pfam" id="PF00787">
    <property type="entry name" value="PX"/>
    <property type="match status" value="1"/>
</dbReference>
<organism evidence="13 14">
    <name type="scientific">Paxillus rubicundulus Ve08.2h10</name>
    <dbReference type="NCBI Taxonomy" id="930991"/>
    <lineage>
        <taxon>Eukaryota</taxon>
        <taxon>Fungi</taxon>
        <taxon>Dikarya</taxon>
        <taxon>Basidiomycota</taxon>
        <taxon>Agaricomycotina</taxon>
        <taxon>Agaricomycetes</taxon>
        <taxon>Agaricomycetidae</taxon>
        <taxon>Boletales</taxon>
        <taxon>Paxilineae</taxon>
        <taxon>Paxillaceae</taxon>
        <taxon>Paxillus</taxon>
    </lineage>
</organism>
<feature type="compositionally biased region" description="Low complexity" evidence="11">
    <location>
        <begin position="58"/>
        <end position="67"/>
    </location>
</feature>
<comment type="similarity">
    <text evidence="4">Belongs to the sorting nexin family.</text>
</comment>
<evidence type="ECO:0000256" key="10">
    <source>
        <dbReference type="ARBA" id="ARBA00023136"/>
    </source>
</evidence>
<keyword evidence="6" id="KW-0963">Cytoplasm</keyword>
<keyword evidence="8" id="KW-0653">Protein transport</keyword>
<accession>A0A0D0EBT4</accession>
<dbReference type="InterPro" id="IPR036871">
    <property type="entry name" value="PX_dom_sf"/>
</dbReference>
<evidence type="ECO:0000256" key="4">
    <source>
        <dbReference type="ARBA" id="ARBA00010883"/>
    </source>
</evidence>
<dbReference type="GO" id="GO:0045053">
    <property type="term" value="P:protein retention in Golgi apparatus"/>
    <property type="evidence" value="ECO:0007669"/>
    <property type="project" value="TreeGrafter"/>
</dbReference>
<evidence type="ECO:0000256" key="1">
    <source>
        <dbReference type="ARBA" id="ARBA00004287"/>
    </source>
</evidence>
<feature type="region of interest" description="Disordered" evidence="11">
    <location>
        <begin position="1"/>
        <end position="79"/>
    </location>
</feature>
<dbReference type="GO" id="GO:0005794">
    <property type="term" value="C:Golgi apparatus"/>
    <property type="evidence" value="ECO:0007669"/>
    <property type="project" value="UniProtKB-SubCell"/>
</dbReference>
<dbReference type="AlphaFoldDB" id="A0A0D0EBT4"/>
<feature type="compositionally biased region" description="Basic and acidic residues" evidence="11">
    <location>
        <begin position="15"/>
        <end position="33"/>
    </location>
</feature>
<evidence type="ECO:0000256" key="9">
    <source>
        <dbReference type="ARBA" id="ARBA00023034"/>
    </source>
</evidence>
<feature type="region of interest" description="Disordered" evidence="11">
    <location>
        <begin position="110"/>
        <end position="150"/>
    </location>
</feature>
<dbReference type="SMART" id="SM00312">
    <property type="entry name" value="PX"/>
    <property type="match status" value="1"/>
</dbReference>
<keyword evidence="7" id="KW-0597">Phosphoprotein</keyword>
<evidence type="ECO:0000256" key="3">
    <source>
        <dbReference type="ARBA" id="ARBA00004555"/>
    </source>
</evidence>
<evidence type="ECO:0000313" key="13">
    <source>
        <dbReference type="EMBL" id="KIK98175.1"/>
    </source>
</evidence>
<reference evidence="13 14" key="1">
    <citation type="submission" date="2014-04" db="EMBL/GenBank/DDBJ databases">
        <authorList>
            <consortium name="DOE Joint Genome Institute"/>
            <person name="Kuo A."/>
            <person name="Kohler A."/>
            <person name="Jargeat P."/>
            <person name="Nagy L.G."/>
            <person name="Floudas D."/>
            <person name="Copeland A."/>
            <person name="Barry K.W."/>
            <person name="Cichocki N."/>
            <person name="Veneault-Fourrey C."/>
            <person name="LaButti K."/>
            <person name="Lindquist E.A."/>
            <person name="Lipzen A."/>
            <person name="Lundell T."/>
            <person name="Morin E."/>
            <person name="Murat C."/>
            <person name="Sun H."/>
            <person name="Tunlid A."/>
            <person name="Henrissat B."/>
            <person name="Grigoriev I.V."/>
            <person name="Hibbett D.S."/>
            <person name="Martin F."/>
            <person name="Nordberg H.P."/>
            <person name="Cantor M.N."/>
            <person name="Hua S.X."/>
        </authorList>
    </citation>
    <scope>NUCLEOTIDE SEQUENCE [LARGE SCALE GENOMIC DNA]</scope>
    <source>
        <strain evidence="13 14">Ve08.2h10</strain>
    </source>
</reference>
<evidence type="ECO:0000256" key="11">
    <source>
        <dbReference type="SAM" id="MobiDB-lite"/>
    </source>
</evidence>
<dbReference type="FunFam" id="3.30.1520.10:FF:000013">
    <property type="entry name" value="Putative Sorting nexin 3"/>
    <property type="match status" value="1"/>
</dbReference>
<dbReference type="InterPro" id="IPR027267">
    <property type="entry name" value="AH/BAR_dom_sf"/>
</dbReference>
<name>A0A0D0EBT4_9AGAM</name>
<dbReference type="GO" id="GO:0005829">
    <property type="term" value="C:cytosol"/>
    <property type="evidence" value="ECO:0007669"/>
    <property type="project" value="GOC"/>
</dbReference>
<dbReference type="PROSITE" id="PS50195">
    <property type="entry name" value="PX"/>
    <property type="match status" value="1"/>
</dbReference>
<evidence type="ECO:0000256" key="5">
    <source>
        <dbReference type="ARBA" id="ARBA00022448"/>
    </source>
</evidence>
<keyword evidence="10" id="KW-0472">Membrane</keyword>
<dbReference type="Gene3D" id="3.30.1520.10">
    <property type="entry name" value="Phox-like domain"/>
    <property type="match status" value="1"/>
</dbReference>
<dbReference type="InterPro" id="IPR015404">
    <property type="entry name" value="Vps5_C"/>
</dbReference>
<keyword evidence="5" id="KW-0813">Transport</keyword>
<dbReference type="GO" id="GO:0035091">
    <property type="term" value="F:phosphatidylinositol binding"/>
    <property type="evidence" value="ECO:0007669"/>
    <property type="project" value="InterPro"/>
</dbReference>